<dbReference type="AlphaFoldDB" id="A0A8K0FZV1"/>
<dbReference type="InterPro" id="IPR031424">
    <property type="entry name" value="QVR-like"/>
</dbReference>
<dbReference type="GO" id="GO:0030431">
    <property type="term" value="P:sleep"/>
    <property type="evidence" value="ECO:0007669"/>
    <property type="project" value="InterPro"/>
</dbReference>
<dbReference type="Proteomes" id="UP000801492">
    <property type="component" value="Unassembled WGS sequence"/>
</dbReference>
<organism evidence="4 5">
    <name type="scientific">Ignelater luminosus</name>
    <name type="common">Cucubano</name>
    <name type="synonym">Pyrophorus luminosus</name>
    <dbReference type="NCBI Taxonomy" id="2038154"/>
    <lineage>
        <taxon>Eukaryota</taxon>
        <taxon>Metazoa</taxon>
        <taxon>Ecdysozoa</taxon>
        <taxon>Arthropoda</taxon>
        <taxon>Hexapoda</taxon>
        <taxon>Insecta</taxon>
        <taxon>Pterygota</taxon>
        <taxon>Neoptera</taxon>
        <taxon>Endopterygota</taxon>
        <taxon>Coleoptera</taxon>
        <taxon>Polyphaga</taxon>
        <taxon>Elateriformia</taxon>
        <taxon>Elateroidea</taxon>
        <taxon>Elateridae</taxon>
        <taxon>Agrypninae</taxon>
        <taxon>Pyrophorini</taxon>
        <taxon>Ignelater</taxon>
    </lineage>
</organism>
<evidence type="ECO:0000256" key="2">
    <source>
        <dbReference type="ARBA" id="ARBA00023180"/>
    </source>
</evidence>
<dbReference type="OrthoDB" id="6731260at2759"/>
<evidence type="ECO:0008006" key="6">
    <source>
        <dbReference type="Google" id="ProtNLM"/>
    </source>
</evidence>
<evidence type="ECO:0000256" key="1">
    <source>
        <dbReference type="ARBA" id="ARBA00022729"/>
    </source>
</evidence>
<dbReference type="EMBL" id="VTPC01090885">
    <property type="protein sequence ID" value="KAF2880921.1"/>
    <property type="molecule type" value="Genomic_DNA"/>
</dbReference>
<dbReference type="Pfam" id="PF17064">
    <property type="entry name" value="QVR"/>
    <property type="match status" value="1"/>
</dbReference>
<feature type="chain" id="PRO_5035474054" description="Protein sleepless" evidence="3">
    <location>
        <begin position="22"/>
        <end position="140"/>
    </location>
</feature>
<keyword evidence="5" id="KW-1185">Reference proteome</keyword>
<proteinExistence type="predicted"/>
<sequence length="140" mass="15149">MISKVIALVTVIFSFVDFSTGLNCHGCMTSTTSDCVDGVEASYFIHPCVPEANRNNSLGLFANGINLKIGPKTEDNLADLTLMCTRIAYRDTNTGSKIFVRGCGGISGGEDFCKLLENALDIIGCSWCDQDYCNDEPGWD</sequence>
<dbReference type="GO" id="GO:0032222">
    <property type="term" value="P:regulation of synaptic transmission, cholinergic"/>
    <property type="evidence" value="ECO:0007669"/>
    <property type="project" value="InterPro"/>
</dbReference>
<gene>
    <name evidence="4" type="ORF">ILUMI_25250</name>
</gene>
<reference evidence="4" key="1">
    <citation type="submission" date="2019-08" db="EMBL/GenBank/DDBJ databases">
        <title>The genome of the North American firefly Photinus pyralis.</title>
        <authorList>
            <consortium name="Photinus pyralis genome working group"/>
            <person name="Fallon T.R."/>
            <person name="Sander Lower S.E."/>
            <person name="Weng J.-K."/>
        </authorList>
    </citation>
    <scope>NUCLEOTIDE SEQUENCE</scope>
    <source>
        <strain evidence="4">TRF0915ILg1</strain>
        <tissue evidence="4">Whole body</tissue>
    </source>
</reference>
<keyword evidence="2" id="KW-0325">Glycoprotein</keyword>
<protein>
    <recommendedName>
        <fullName evidence="6">Protein sleepless</fullName>
    </recommendedName>
</protein>
<name>A0A8K0FZV1_IGNLU</name>
<evidence type="ECO:0000256" key="3">
    <source>
        <dbReference type="SAM" id="SignalP"/>
    </source>
</evidence>
<keyword evidence="1 3" id="KW-0732">Signal</keyword>
<accession>A0A8K0FZV1</accession>
<evidence type="ECO:0000313" key="4">
    <source>
        <dbReference type="EMBL" id="KAF2880921.1"/>
    </source>
</evidence>
<evidence type="ECO:0000313" key="5">
    <source>
        <dbReference type="Proteomes" id="UP000801492"/>
    </source>
</evidence>
<feature type="signal peptide" evidence="3">
    <location>
        <begin position="1"/>
        <end position="21"/>
    </location>
</feature>
<comment type="caution">
    <text evidence="4">The sequence shown here is derived from an EMBL/GenBank/DDBJ whole genome shotgun (WGS) entry which is preliminary data.</text>
</comment>